<evidence type="ECO:0000256" key="7">
    <source>
        <dbReference type="ARBA" id="ARBA00023136"/>
    </source>
</evidence>
<gene>
    <name evidence="11" type="ORF">ECRASSUSDP1_LOCUS949</name>
</gene>
<reference evidence="11" key="1">
    <citation type="submission" date="2023-07" db="EMBL/GenBank/DDBJ databases">
        <authorList>
            <consortium name="AG Swart"/>
            <person name="Singh M."/>
            <person name="Singh A."/>
            <person name="Seah K."/>
            <person name="Emmerich C."/>
        </authorList>
    </citation>
    <scope>NUCLEOTIDE SEQUENCE</scope>
    <source>
        <strain evidence="11">DP1</strain>
    </source>
</reference>
<comment type="caution">
    <text evidence="11">The sequence shown here is derived from an EMBL/GenBank/DDBJ whole genome shotgun (WGS) entry which is preliminary data.</text>
</comment>
<sequence length="618" mass="70652">MNRPIPSEESEKPLKDEHDNIQMKISWKDLHYTVKATYNKAQIEDLDIKEKHYNKEILKPQSGYVKSGETCFIMGSSGAGKTTLLNVLCDRITRNNKCKLEGEILLNDTYPVTQKDFGKYGAYVMQDDVLFPTLTCEEVITFSARLKLNITGQELRRRVDRIIDSLGLLKCRKTKIGSQQLKGLSGGERKRTAIGVEMITNPRVLFLDEPTSGLDSFTANKIVRLLVNQSRQGRTVIATIHQPSSSTFALFDRLILLMDGHLIYQGKADQAVNYFQGLGFKIPTYANPADFFLQEFYVPFYKKKEDLEKLELLIRGYQQNMKVAVENEDANINNLEEITSEKLADTTNHAGPCIEFIEIVKRTVKNIARNPIIIKIRTMQTLVVSILCCLIFWDLTEDRQGANGKAGFCFFIGINQTMTALMGVLLIFILERPVFLREYANKTYGMTPYFIAKSIVEAPFQLIFPFLTSLITYFPIGFTAEFDKFLIFTLVLMVLVFCSTSVGFFVGCLFDNASKATPASMMIMLPYIIFGGYFVNLKDVYVWLRWIQYISPLRYSTEALLRNEFEDNSDYSAEFQKIYERYDYNFGLWPCIGMLFLLSFVFRIGALIALKLTVAKVQ</sequence>
<evidence type="ECO:0000313" key="11">
    <source>
        <dbReference type="EMBL" id="CAI2359656.1"/>
    </source>
</evidence>
<keyword evidence="5" id="KW-0067">ATP-binding</keyword>
<evidence type="ECO:0000256" key="9">
    <source>
        <dbReference type="SAM" id="Phobius"/>
    </source>
</evidence>
<evidence type="ECO:0000259" key="10">
    <source>
        <dbReference type="PROSITE" id="PS50893"/>
    </source>
</evidence>
<protein>
    <recommendedName>
        <fullName evidence="10">ABC transporter domain-containing protein</fullName>
    </recommendedName>
</protein>
<evidence type="ECO:0000313" key="12">
    <source>
        <dbReference type="Proteomes" id="UP001295684"/>
    </source>
</evidence>
<dbReference type="Proteomes" id="UP001295684">
    <property type="component" value="Unassembled WGS sequence"/>
</dbReference>
<accession>A0AAD1X6M8</accession>
<keyword evidence="7 9" id="KW-0472">Membrane</keyword>
<dbReference type="Pfam" id="PF19055">
    <property type="entry name" value="ABC2_membrane_7"/>
    <property type="match status" value="1"/>
</dbReference>
<evidence type="ECO:0000256" key="8">
    <source>
        <dbReference type="SAM" id="Coils"/>
    </source>
</evidence>
<dbReference type="InterPro" id="IPR003439">
    <property type="entry name" value="ABC_transporter-like_ATP-bd"/>
</dbReference>
<dbReference type="GO" id="GO:0140359">
    <property type="term" value="F:ABC-type transporter activity"/>
    <property type="evidence" value="ECO:0007669"/>
    <property type="project" value="InterPro"/>
</dbReference>
<keyword evidence="6 9" id="KW-1133">Transmembrane helix</keyword>
<evidence type="ECO:0000256" key="1">
    <source>
        <dbReference type="ARBA" id="ARBA00004141"/>
    </source>
</evidence>
<dbReference type="SMART" id="SM00382">
    <property type="entry name" value="AAA"/>
    <property type="match status" value="1"/>
</dbReference>
<dbReference type="CDD" id="cd03213">
    <property type="entry name" value="ABCG_EPDR"/>
    <property type="match status" value="1"/>
</dbReference>
<evidence type="ECO:0000256" key="5">
    <source>
        <dbReference type="ARBA" id="ARBA00022840"/>
    </source>
</evidence>
<keyword evidence="2" id="KW-0813">Transport</keyword>
<name>A0AAD1X6M8_EUPCR</name>
<dbReference type="Pfam" id="PF00005">
    <property type="entry name" value="ABC_tran"/>
    <property type="match status" value="1"/>
</dbReference>
<feature type="transmembrane region" description="Helical" evidence="9">
    <location>
        <begin position="519"/>
        <end position="537"/>
    </location>
</feature>
<feature type="coiled-coil region" evidence="8">
    <location>
        <begin position="307"/>
        <end position="338"/>
    </location>
</feature>
<dbReference type="InterPro" id="IPR003593">
    <property type="entry name" value="AAA+_ATPase"/>
</dbReference>
<dbReference type="AlphaFoldDB" id="A0AAD1X6M8"/>
<evidence type="ECO:0000256" key="3">
    <source>
        <dbReference type="ARBA" id="ARBA00022692"/>
    </source>
</evidence>
<organism evidence="11 12">
    <name type="scientific">Euplotes crassus</name>
    <dbReference type="NCBI Taxonomy" id="5936"/>
    <lineage>
        <taxon>Eukaryota</taxon>
        <taxon>Sar</taxon>
        <taxon>Alveolata</taxon>
        <taxon>Ciliophora</taxon>
        <taxon>Intramacronucleata</taxon>
        <taxon>Spirotrichea</taxon>
        <taxon>Hypotrichia</taxon>
        <taxon>Euplotida</taxon>
        <taxon>Euplotidae</taxon>
        <taxon>Moneuplotes</taxon>
    </lineage>
</organism>
<dbReference type="InterPro" id="IPR013525">
    <property type="entry name" value="ABC2_TM"/>
</dbReference>
<keyword evidence="3 9" id="KW-0812">Transmembrane</keyword>
<dbReference type="InterPro" id="IPR043926">
    <property type="entry name" value="ABCG_dom"/>
</dbReference>
<feature type="transmembrane region" description="Helical" evidence="9">
    <location>
        <begin position="586"/>
        <end position="610"/>
    </location>
</feature>
<dbReference type="PROSITE" id="PS50893">
    <property type="entry name" value="ABC_TRANSPORTER_2"/>
    <property type="match status" value="1"/>
</dbReference>
<keyword evidence="8" id="KW-0175">Coiled coil</keyword>
<dbReference type="PANTHER" id="PTHR48041">
    <property type="entry name" value="ABC TRANSPORTER G FAMILY MEMBER 28"/>
    <property type="match status" value="1"/>
</dbReference>
<dbReference type="GO" id="GO:0005524">
    <property type="term" value="F:ATP binding"/>
    <property type="evidence" value="ECO:0007669"/>
    <property type="project" value="UniProtKB-KW"/>
</dbReference>
<feature type="transmembrane region" description="Helical" evidence="9">
    <location>
        <begin position="450"/>
        <end position="473"/>
    </location>
</feature>
<evidence type="ECO:0000256" key="4">
    <source>
        <dbReference type="ARBA" id="ARBA00022741"/>
    </source>
</evidence>
<evidence type="ECO:0000256" key="2">
    <source>
        <dbReference type="ARBA" id="ARBA00022448"/>
    </source>
</evidence>
<feature type="domain" description="ABC transporter" evidence="10">
    <location>
        <begin position="43"/>
        <end position="284"/>
    </location>
</feature>
<feature type="transmembrane region" description="Helical" evidence="9">
    <location>
        <begin position="379"/>
        <end position="396"/>
    </location>
</feature>
<proteinExistence type="predicted"/>
<dbReference type="Gene3D" id="3.40.50.300">
    <property type="entry name" value="P-loop containing nucleotide triphosphate hydrolases"/>
    <property type="match status" value="1"/>
</dbReference>
<feature type="transmembrane region" description="Helical" evidence="9">
    <location>
        <begin position="485"/>
        <end position="507"/>
    </location>
</feature>
<comment type="subcellular location">
    <subcellularLocation>
        <location evidence="1">Membrane</location>
        <topology evidence="1">Multi-pass membrane protein</topology>
    </subcellularLocation>
</comment>
<dbReference type="Pfam" id="PF01061">
    <property type="entry name" value="ABC2_membrane"/>
    <property type="match status" value="1"/>
</dbReference>
<feature type="transmembrane region" description="Helical" evidence="9">
    <location>
        <begin position="408"/>
        <end position="430"/>
    </location>
</feature>
<dbReference type="InterPro" id="IPR050352">
    <property type="entry name" value="ABCG_transporters"/>
</dbReference>
<dbReference type="PANTHER" id="PTHR48041:SF139">
    <property type="entry name" value="PROTEIN SCARLET"/>
    <property type="match status" value="1"/>
</dbReference>
<evidence type="ECO:0000256" key="6">
    <source>
        <dbReference type="ARBA" id="ARBA00022989"/>
    </source>
</evidence>
<dbReference type="EMBL" id="CAMPGE010000892">
    <property type="protein sequence ID" value="CAI2359656.1"/>
    <property type="molecule type" value="Genomic_DNA"/>
</dbReference>
<keyword evidence="4" id="KW-0547">Nucleotide-binding</keyword>
<dbReference type="InterPro" id="IPR027417">
    <property type="entry name" value="P-loop_NTPase"/>
</dbReference>
<dbReference type="SUPFAM" id="SSF52540">
    <property type="entry name" value="P-loop containing nucleoside triphosphate hydrolases"/>
    <property type="match status" value="1"/>
</dbReference>
<dbReference type="GO" id="GO:0016020">
    <property type="term" value="C:membrane"/>
    <property type="evidence" value="ECO:0007669"/>
    <property type="project" value="UniProtKB-SubCell"/>
</dbReference>
<dbReference type="GO" id="GO:0016887">
    <property type="term" value="F:ATP hydrolysis activity"/>
    <property type="evidence" value="ECO:0007669"/>
    <property type="project" value="InterPro"/>
</dbReference>
<keyword evidence="12" id="KW-1185">Reference proteome</keyword>